<comment type="caution">
    <text evidence="2">The sequence shown here is derived from an EMBL/GenBank/DDBJ whole genome shotgun (WGS) entry which is preliminary data.</text>
</comment>
<keyword evidence="1" id="KW-0472">Membrane</keyword>
<evidence type="ECO:0000313" key="2">
    <source>
        <dbReference type="EMBL" id="OQV24469.1"/>
    </source>
</evidence>
<dbReference type="Proteomes" id="UP000192578">
    <property type="component" value="Unassembled WGS sequence"/>
</dbReference>
<evidence type="ECO:0008006" key="4">
    <source>
        <dbReference type="Google" id="ProtNLM"/>
    </source>
</evidence>
<feature type="transmembrane region" description="Helical" evidence="1">
    <location>
        <begin position="79"/>
        <end position="100"/>
    </location>
</feature>
<reference evidence="3" key="1">
    <citation type="submission" date="2017-01" db="EMBL/GenBank/DDBJ databases">
        <title>Comparative genomics of anhydrobiosis in the tardigrade Hypsibius dujardini.</title>
        <authorList>
            <person name="Yoshida Y."/>
            <person name="Koutsovoulos G."/>
            <person name="Laetsch D."/>
            <person name="Stevens L."/>
            <person name="Kumar S."/>
            <person name="Horikawa D."/>
            <person name="Ishino K."/>
            <person name="Komine S."/>
            <person name="Tomita M."/>
            <person name="Blaxter M."/>
            <person name="Arakawa K."/>
        </authorList>
    </citation>
    <scope>NUCLEOTIDE SEQUENCE [LARGE SCALE GENOMIC DNA]</scope>
    <source>
        <strain evidence="3">Z151</strain>
    </source>
</reference>
<feature type="transmembrane region" description="Helical" evidence="1">
    <location>
        <begin position="147"/>
        <end position="166"/>
    </location>
</feature>
<organism evidence="2 3">
    <name type="scientific">Hypsibius exemplaris</name>
    <name type="common">Freshwater tardigrade</name>
    <dbReference type="NCBI Taxonomy" id="2072580"/>
    <lineage>
        <taxon>Eukaryota</taxon>
        <taxon>Metazoa</taxon>
        <taxon>Ecdysozoa</taxon>
        <taxon>Tardigrada</taxon>
        <taxon>Eutardigrada</taxon>
        <taxon>Parachela</taxon>
        <taxon>Hypsibioidea</taxon>
        <taxon>Hypsibiidae</taxon>
        <taxon>Hypsibius</taxon>
    </lineage>
</organism>
<keyword evidence="1" id="KW-1133">Transmembrane helix</keyword>
<gene>
    <name evidence="2" type="ORF">BV898_01533</name>
</gene>
<keyword evidence="3" id="KW-1185">Reference proteome</keyword>
<evidence type="ECO:0000256" key="1">
    <source>
        <dbReference type="SAM" id="Phobius"/>
    </source>
</evidence>
<proteinExistence type="predicted"/>
<accession>A0A1W0XAA5</accession>
<keyword evidence="1" id="KW-0812">Transmembrane</keyword>
<dbReference type="AlphaFoldDB" id="A0A1W0XAA5"/>
<protein>
    <recommendedName>
        <fullName evidence="4">MARVEL domain-containing protein</fullName>
    </recommendedName>
</protein>
<feature type="transmembrane region" description="Helical" evidence="1">
    <location>
        <begin position="21"/>
        <end position="42"/>
    </location>
</feature>
<feature type="transmembrane region" description="Helical" evidence="1">
    <location>
        <begin position="54"/>
        <end position="72"/>
    </location>
</feature>
<sequence>MARRDRISTDKVMKILGLIHMAFGFAVMMHQAGCALTSWAYMNYNMFEDAFKPGLWLGAPIFLLGVACFYQYRFPRPALHMVIMGYTLFVLAVCIFFMVFKVRFIIHDPEVRTFQDCDQPRWPKSFILDDMPHCNALKLNNSFGQSMLAFASADILVCIIGLGFICSTKYAFESLRYLPPNGNGSRRSSAV</sequence>
<evidence type="ECO:0000313" key="3">
    <source>
        <dbReference type="Proteomes" id="UP000192578"/>
    </source>
</evidence>
<name>A0A1W0XAA5_HYPEX</name>
<dbReference type="OrthoDB" id="10059506at2759"/>
<dbReference type="EMBL" id="MTYJ01000006">
    <property type="protein sequence ID" value="OQV24469.1"/>
    <property type="molecule type" value="Genomic_DNA"/>
</dbReference>